<comment type="function">
    <text evidence="3">Carrier of the growing fatty acid chain in fatty acid biosynthesis.</text>
</comment>
<evidence type="ECO:0000313" key="6">
    <source>
        <dbReference type="Proteomes" id="UP001595579"/>
    </source>
</evidence>
<dbReference type="InterPro" id="IPR009081">
    <property type="entry name" value="PP-bd_ACP"/>
</dbReference>
<dbReference type="InterPro" id="IPR036736">
    <property type="entry name" value="ACP-like_sf"/>
</dbReference>
<evidence type="ECO:0000256" key="2">
    <source>
        <dbReference type="ARBA" id="ARBA00022553"/>
    </source>
</evidence>
<accession>A0ABV7LRH8</accession>
<comment type="pathway">
    <text evidence="3">Lipid metabolism; fatty acid biosynthesis.</text>
</comment>
<organism evidence="5 6">
    <name type="scientific">Litchfieldella rifensis</name>
    <dbReference type="NCBI Taxonomy" id="762643"/>
    <lineage>
        <taxon>Bacteria</taxon>
        <taxon>Pseudomonadati</taxon>
        <taxon>Pseudomonadota</taxon>
        <taxon>Gammaproteobacteria</taxon>
        <taxon>Oceanospirillales</taxon>
        <taxon>Halomonadaceae</taxon>
        <taxon>Litchfieldella</taxon>
    </lineage>
</organism>
<dbReference type="EMBL" id="JBHRUG010000029">
    <property type="protein sequence ID" value="MFC3284895.1"/>
    <property type="molecule type" value="Genomic_DNA"/>
</dbReference>
<comment type="caution">
    <text evidence="5">The sequence shown here is derived from an EMBL/GenBank/DDBJ whole genome shotgun (WGS) entry which is preliminary data.</text>
</comment>
<keyword evidence="2 3" id="KW-0597">Phosphoprotein</keyword>
<evidence type="ECO:0000256" key="1">
    <source>
        <dbReference type="ARBA" id="ARBA00022450"/>
    </source>
</evidence>
<protein>
    <recommendedName>
        <fullName evidence="3">Acyl carrier protein</fullName>
        <shortName evidence="3">ACP</shortName>
    </recommendedName>
</protein>
<dbReference type="InterPro" id="IPR003231">
    <property type="entry name" value="ACP"/>
</dbReference>
<keyword evidence="3" id="KW-0276">Fatty acid metabolism</keyword>
<gene>
    <name evidence="3" type="primary">acpP</name>
    <name evidence="5" type="ORF">ACFOEV_14945</name>
</gene>
<dbReference type="Proteomes" id="UP001595579">
    <property type="component" value="Unassembled WGS sequence"/>
</dbReference>
<keyword evidence="3" id="KW-0444">Lipid biosynthesis</keyword>
<dbReference type="PROSITE" id="PS50075">
    <property type="entry name" value="CARRIER"/>
    <property type="match status" value="1"/>
</dbReference>
<dbReference type="HAMAP" id="MF_01217">
    <property type="entry name" value="Acyl_carrier"/>
    <property type="match status" value="1"/>
</dbReference>
<evidence type="ECO:0000259" key="4">
    <source>
        <dbReference type="PROSITE" id="PS50075"/>
    </source>
</evidence>
<proteinExistence type="inferred from homology"/>
<keyword evidence="6" id="KW-1185">Reference proteome</keyword>
<comment type="PTM">
    <text evidence="3">4'-phosphopantetheine is transferred from CoA to a specific serine of apo-ACP by AcpS. This modification is essential for activity because fatty acids are bound in thioester linkage to the sulfhydryl of the prosthetic group.</text>
</comment>
<dbReference type="RefSeq" id="WP_386775314.1">
    <property type="nucleotide sequence ID" value="NZ_JBHRUG010000029.1"/>
</dbReference>
<keyword evidence="1 3" id="KW-0596">Phosphopantetheine</keyword>
<dbReference type="SUPFAM" id="SSF47336">
    <property type="entry name" value="ACP-like"/>
    <property type="match status" value="1"/>
</dbReference>
<feature type="modified residue" description="O-(pantetheine 4'-phosphoryl)serine" evidence="3">
    <location>
        <position position="46"/>
    </location>
</feature>
<evidence type="ECO:0000313" key="5">
    <source>
        <dbReference type="EMBL" id="MFC3284895.1"/>
    </source>
</evidence>
<name>A0ABV7LRH8_9GAMM</name>
<dbReference type="Pfam" id="PF00550">
    <property type="entry name" value="PP-binding"/>
    <property type="match status" value="1"/>
</dbReference>
<keyword evidence="3" id="KW-0275">Fatty acid biosynthesis</keyword>
<comment type="subcellular location">
    <subcellularLocation>
        <location evidence="3">Cytoplasm</location>
    </subcellularLocation>
</comment>
<keyword evidence="3" id="KW-0963">Cytoplasm</keyword>
<dbReference type="NCBIfam" id="NF003757">
    <property type="entry name" value="PRK05350.1"/>
    <property type="match status" value="1"/>
</dbReference>
<keyword evidence="3" id="KW-0443">Lipid metabolism</keyword>
<reference evidence="6" key="1">
    <citation type="journal article" date="2019" name="Int. J. Syst. Evol. Microbiol.">
        <title>The Global Catalogue of Microorganisms (GCM) 10K type strain sequencing project: providing services to taxonomists for standard genome sequencing and annotation.</title>
        <authorList>
            <consortium name="The Broad Institute Genomics Platform"/>
            <consortium name="The Broad Institute Genome Sequencing Center for Infectious Disease"/>
            <person name="Wu L."/>
            <person name="Ma J."/>
        </authorList>
    </citation>
    <scope>NUCLEOTIDE SEQUENCE [LARGE SCALE GENOMIC DNA]</scope>
    <source>
        <strain evidence="6">CECT 7698</strain>
    </source>
</reference>
<feature type="domain" description="Carrier" evidence="4">
    <location>
        <begin position="11"/>
        <end position="86"/>
    </location>
</feature>
<dbReference type="Gene3D" id="1.10.1200.10">
    <property type="entry name" value="ACP-like"/>
    <property type="match status" value="1"/>
</dbReference>
<evidence type="ECO:0000256" key="3">
    <source>
        <dbReference type="HAMAP-Rule" id="MF_01217"/>
    </source>
</evidence>
<sequence>MSTDIAATNHADIFNHVRKTLVELFDLEANDIKPEARLYEDLDIDSIDAVDLVVELKQFTGRRINPDDFKSVRTIEDVVNAVARLMQR</sequence>
<comment type="similarity">
    <text evidence="3">Belongs to the acyl carrier protein (ACP) family.</text>
</comment>